<keyword evidence="4" id="KW-1185">Reference proteome</keyword>
<feature type="transmembrane region" description="Helical" evidence="2">
    <location>
        <begin position="303"/>
        <end position="322"/>
    </location>
</feature>
<feature type="transmembrane region" description="Helical" evidence="2">
    <location>
        <begin position="450"/>
        <end position="470"/>
    </location>
</feature>
<feature type="compositionally biased region" description="Low complexity" evidence="1">
    <location>
        <begin position="98"/>
        <end position="107"/>
    </location>
</feature>
<feature type="transmembrane region" description="Helical" evidence="2">
    <location>
        <begin position="214"/>
        <end position="238"/>
    </location>
</feature>
<feature type="region of interest" description="Disordered" evidence="1">
    <location>
        <begin position="88"/>
        <end position="113"/>
    </location>
</feature>
<evidence type="ECO:0000256" key="1">
    <source>
        <dbReference type="SAM" id="MobiDB-lite"/>
    </source>
</evidence>
<protein>
    <submittedName>
        <fullName evidence="3">DUF6541 family protein</fullName>
    </submittedName>
</protein>
<feature type="transmembrane region" description="Helical" evidence="2">
    <location>
        <begin position="250"/>
        <end position="267"/>
    </location>
</feature>
<dbReference type="EMBL" id="JBANBB010000002">
    <property type="protein sequence ID" value="MEK0307126.1"/>
    <property type="molecule type" value="Genomic_DNA"/>
</dbReference>
<feature type="transmembrane region" description="Helical" evidence="2">
    <location>
        <begin position="546"/>
        <end position="565"/>
    </location>
</feature>
<feature type="transmembrane region" description="Helical" evidence="2">
    <location>
        <begin position="354"/>
        <end position="378"/>
    </location>
</feature>
<organism evidence="3 4">
    <name type="scientific">Bifidobacterium favimelis</name>
    <dbReference type="NCBI Taxonomy" id="3122979"/>
    <lineage>
        <taxon>Bacteria</taxon>
        <taxon>Bacillati</taxon>
        <taxon>Actinomycetota</taxon>
        <taxon>Actinomycetes</taxon>
        <taxon>Bifidobacteriales</taxon>
        <taxon>Bifidobacteriaceae</taxon>
        <taxon>Bifidobacterium</taxon>
    </lineage>
</organism>
<feature type="transmembrane region" description="Helical" evidence="2">
    <location>
        <begin position="490"/>
        <end position="510"/>
    </location>
</feature>
<name>A0ABU8ZPE9_9BIFI</name>
<feature type="transmembrane region" description="Helical" evidence="2">
    <location>
        <begin position="273"/>
        <end position="291"/>
    </location>
</feature>
<sequence>MALAILLALYLPGGVLVRLTGRRSPAELLALAPLPSLALAGVDGIIFARVGLSWGWVSYLASAAIMALIIGLVGWSLPRLRGTGVGRRGGAALPPENGRAGSPSRPAGSGGGLPAGTGVKIRTGLPSPSGWLPALTGVLLAAVTTVMGLIHAVPSPEQVTQNYDTVFHYNVVGRILMTGQATSLHALPGIRDVYPVGFHEFAALGDLAFPSLPISAAVTCTWLVFAALVWPISMLFLVRRAVGARPATDLLAGGLSACCAGFPFLLLDWGTLYPMFAAQAILPVFLGLLWTWCRKDWRRPDRVLPSLAWVILACVAVSFAHFRVLLTGLLLAAPLVLVWLFQAGAALRRRSRRLFHWALAGLAALILAVGDIGGLIFARMYLRHNTRPISGHLNGGFTRPADSMAGAMARFLTGQPIDSAYNRLPVFWPLAVLLMVCLLAVLAEHREEGLILAASFLLLGFVFVACDGTHADWAKVVTALWYKDQRRLFAAWPIVAIPLICRGLTVLVRWGSGLAARGRVPGPGTVTSSTSAPAEKHGGNRTWRPGSWLAVLLALAFVLVCSFANPQLDAMEGAVGRAYAFAGPDADSPMLSRDEYLLLKRLDRHVAPGDEVLADPWNGSAFVMAMSRRVPYYAHLNTVWDQDHLYLARTFSQSPDDPRSCSILKDNNVRWYLDMQGPYMRDDPQHAPFAGLHPVPRAMQEVDRQGRAVLYRITSCGL</sequence>
<proteinExistence type="predicted"/>
<feature type="transmembrane region" description="Helical" evidence="2">
    <location>
        <begin position="130"/>
        <end position="153"/>
    </location>
</feature>
<evidence type="ECO:0000313" key="3">
    <source>
        <dbReference type="EMBL" id="MEK0307126.1"/>
    </source>
</evidence>
<dbReference type="Proteomes" id="UP001373159">
    <property type="component" value="Unassembled WGS sequence"/>
</dbReference>
<feature type="transmembrane region" description="Helical" evidence="2">
    <location>
        <begin position="426"/>
        <end position="443"/>
    </location>
</feature>
<reference evidence="3 4" key="1">
    <citation type="submission" date="2024-02" db="EMBL/GenBank/DDBJ databases">
        <title>Bifidobacterium honeyensis sp. nov., isolated from the comb honey.</title>
        <authorList>
            <person name="Liu W."/>
            <person name="Li Y."/>
        </authorList>
    </citation>
    <scope>NUCLEOTIDE SEQUENCE [LARGE SCALE GENOMIC DNA]</scope>
    <source>
        <strain evidence="3 4">IMAU50988</strain>
    </source>
</reference>
<feature type="transmembrane region" description="Helical" evidence="2">
    <location>
        <begin position="328"/>
        <end position="347"/>
    </location>
</feature>
<keyword evidence="2" id="KW-0472">Membrane</keyword>
<gene>
    <name evidence="3" type="ORF">V8P97_06600</name>
</gene>
<dbReference type="Pfam" id="PF20176">
    <property type="entry name" value="DUF6541"/>
    <property type="match status" value="1"/>
</dbReference>
<accession>A0ABU8ZPE9</accession>
<dbReference type="InterPro" id="IPR046671">
    <property type="entry name" value="DUF6541"/>
</dbReference>
<dbReference type="RefSeq" id="WP_340469842.1">
    <property type="nucleotide sequence ID" value="NZ_JBANBB010000002.1"/>
</dbReference>
<evidence type="ECO:0000256" key="2">
    <source>
        <dbReference type="SAM" id="Phobius"/>
    </source>
</evidence>
<feature type="transmembrane region" description="Helical" evidence="2">
    <location>
        <begin position="54"/>
        <end position="77"/>
    </location>
</feature>
<keyword evidence="2" id="KW-0812">Transmembrane</keyword>
<evidence type="ECO:0000313" key="4">
    <source>
        <dbReference type="Proteomes" id="UP001373159"/>
    </source>
</evidence>
<comment type="caution">
    <text evidence="3">The sequence shown here is derived from an EMBL/GenBank/DDBJ whole genome shotgun (WGS) entry which is preliminary data.</text>
</comment>
<keyword evidence="2" id="KW-1133">Transmembrane helix</keyword>